<evidence type="ECO:0000256" key="1">
    <source>
        <dbReference type="SAM" id="SignalP"/>
    </source>
</evidence>
<organism evidence="2 3">
    <name type="scientific">Pseudocercospora eumusae</name>
    <dbReference type="NCBI Taxonomy" id="321146"/>
    <lineage>
        <taxon>Eukaryota</taxon>
        <taxon>Fungi</taxon>
        <taxon>Dikarya</taxon>
        <taxon>Ascomycota</taxon>
        <taxon>Pezizomycotina</taxon>
        <taxon>Dothideomycetes</taxon>
        <taxon>Dothideomycetidae</taxon>
        <taxon>Mycosphaerellales</taxon>
        <taxon>Mycosphaerellaceae</taxon>
        <taxon>Pseudocercospora</taxon>
    </lineage>
</organism>
<dbReference type="EMBL" id="LFZN01000088">
    <property type="protein sequence ID" value="KXS99633.1"/>
    <property type="molecule type" value="Genomic_DNA"/>
</dbReference>
<dbReference type="AlphaFoldDB" id="A0A139HB09"/>
<sequence length="717" mass="82181">MYWSSRVALFLLQVAQALLERMSWGEYPHHFHAVILHHVIQRDPSLHPELAQQLQDDADYQYRLFRLRRLFSPIKTMAKAAALLGLILSAPFAYRMMPEAPRWPTESSSFDISLPPLDPYLQWLSSLSPVYSVAWLRHHSPVVSVSVPPHIMNIHDIQPPWEFYSSLDDINCAFIKAAHLVARQATDSLERTSSVSLIDRWRRRLGLPSHGDDELRAEILRLVERAVHTLSEFFSHRHEILLGFIQAQESLQQYEQRLQDALNSIATRIAYRHGPERGESCGPSEAECMEQWAPAIKRLFAFKSWTEFQSLNIFVALQRFEAMSFFAQVAAADLQSVRLLGKNLHVHTLTSALQYLQSILRPVSTKHETHLHQLGYMAGLYAAKHWTHYHGNKKNTKNSPDNNQNTPAFHIGVDSAGSWDFHDTATCLANFRNALKIAREARFPPSSLGMPRRPMTCIDYLRVTRIHGWLDTYFSSLAIAESPILAPNPHGPFADQFWYSSPNSRHTIFYPEPAEPEKGTDWNCRSWRDNKEIRGGGGSAMPLSGRGLRRGNVGDGKKVEWWQFRRVANGERCLMFSRTFELGSKGGKVWDFWERLMDGNKVEDEEVDKGQEAEDILDKVRSGMAAHGVGERIWCLRLPWEEEGGSEEMEMSGGNGKDGDNVWAYFREPKDTRNRRNKGGVAGGRELNPEDRFLVEAWIRAKEEVKRRGFEDESWKI</sequence>
<dbReference type="Proteomes" id="UP000070133">
    <property type="component" value="Unassembled WGS sequence"/>
</dbReference>
<accession>A0A139HB09</accession>
<comment type="caution">
    <text evidence="2">The sequence shown here is derived from an EMBL/GenBank/DDBJ whole genome shotgun (WGS) entry which is preliminary data.</text>
</comment>
<feature type="signal peptide" evidence="1">
    <location>
        <begin position="1"/>
        <end position="19"/>
    </location>
</feature>
<keyword evidence="3" id="KW-1185">Reference proteome</keyword>
<name>A0A139HB09_9PEZI</name>
<feature type="chain" id="PRO_5007806415" evidence="1">
    <location>
        <begin position="20"/>
        <end position="717"/>
    </location>
</feature>
<evidence type="ECO:0000313" key="3">
    <source>
        <dbReference type="Proteomes" id="UP000070133"/>
    </source>
</evidence>
<protein>
    <submittedName>
        <fullName evidence="2">Uncharacterized protein</fullName>
    </submittedName>
</protein>
<keyword evidence="1" id="KW-0732">Signal</keyword>
<proteinExistence type="predicted"/>
<reference evidence="2 3" key="1">
    <citation type="submission" date="2015-07" db="EMBL/GenBank/DDBJ databases">
        <title>Comparative genomics of the Sigatoka disease complex on banana suggests a link between parallel evolutionary changes in Pseudocercospora fijiensis and Pseudocercospora eumusae and increased virulence on the banana host.</title>
        <authorList>
            <person name="Chang T.-C."/>
            <person name="Salvucci A."/>
            <person name="Crous P.W."/>
            <person name="Stergiopoulos I."/>
        </authorList>
    </citation>
    <scope>NUCLEOTIDE SEQUENCE [LARGE SCALE GENOMIC DNA]</scope>
    <source>
        <strain evidence="2 3">CBS 114824</strain>
    </source>
</reference>
<gene>
    <name evidence="2" type="ORF">AC578_9870</name>
</gene>
<evidence type="ECO:0000313" key="2">
    <source>
        <dbReference type="EMBL" id="KXS99633.1"/>
    </source>
</evidence>